<dbReference type="eggNOG" id="ENOG502TJ2T">
    <property type="taxonomic scope" value="Eukaryota"/>
</dbReference>
<dbReference type="AlphaFoldDB" id="G0P393"/>
<evidence type="ECO:0000313" key="3">
    <source>
        <dbReference type="Proteomes" id="UP000008068"/>
    </source>
</evidence>
<accession>G0P393</accession>
<feature type="region of interest" description="Disordered" evidence="1">
    <location>
        <begin position="444"/>
        <end position="542"/>
    </location>
</feature>
<organism evidence="3">
    <name type="scientific">Caenorhabditis brenneri</name>
    <name type="common">Nematode worm</name>
    <dbReference type="NCBI Taxonomy" id="135651"/>
    <lineage>
        <taxon>Eukaryota</taxon>
        <taxon>Metazoa</taxon>
        <taxon>Ecdysozoa</taxon>
        <taxon>Nematoda</taxon>
        <taxon>Chromadorea</taxon>
        <taxon>Rhabditida</taxon>
        <taxon>Rhabditina</taxon>
        <taxon>Rhabditomorpha</taxon>
        <taxon>Rhabditoidea</taxon>
        <taxon>Rhabditidae</taxon>
        <taxon>Peloderinae</taxon>
        <taxon>Caenorhabditis</taxon>
    </lineage>
</organism>
<keyword evidence="3" id="KW-1185">Reference proteome</keyword>
<dbReference type="EMBL" id="GL380039">
    <property type="protein sequence ID" value="EGT43902.1"/>
    <property type="molecule type" value="Genomic_DNA"/>
</dbReference>
<dbReference type="HOGENOM" id="CLU_020330_0_0_1"/>
<evidence type="ECO:0000256" key="1">
    <source>
        <dbReference type="SAM" id="MobiDB-lite"/>
    </source>
</evidence>
<evidence type="ECO:0000313" key="2">
    <source>
        <dbReference type="EMBL" id="EGT43902.1"/>
    </source>
</evidence>
<dbReference type="OrthoDB" id="5911028at2759"/>
<protein>
    <submittedName>
        <fullName evidence="2">Uncharacterized protein</fullName>
    </submittedName>
</protein>
<name>G0P393_CAEBE</name>
<sequence length="734" mass="85320">MDEELYELHAGLPATDIIYQLRDIPIQETPVREDDAVVIIGAHEEPPNNRWNRPYRVVMVHVLTFLTLLANPTMESYQLWIQREAEWEPNDIPLLATDKSALRIHVWRGDLPNPQKHAQEVLKRLHWITEYFTAEQFTEWFLRRARGSPQIDQNRERTRRCLLCGSHILGFPLDNHTYNECIFRRIPGTARIRFMAINNRAFCNQCGSWSTTHTNDRCQHRSCRCGALDHQISQDLCVNPNGPQLDTRQQDRIALQAIKDHYDLCDTLIRDNQLEYQCPGDSPSDHTRQLFRKLRHQGINLLLIGWAKFIHLLGDYRSKSHMEYPSRIRYRGLITPEESSARVNSHPMFPAEEIDTALMYGMVIDHLRFGTHWIRTRRGNTPILTRPEDLGRRAALRRAMPRLPPRPPVIRPPAVPPLDNVNLNPRDLRAILEPFHRRMAQLIGNRPRVPPRQDGGAPAQHPEPADNGEGNDLQIQAYARPVSPEDVRPGQRRQVQVSDDEEDDFGLIYREPPSSDSDEDEVPEEPAAQTSESEDSDDQGNPIIIRQFNRGHNMWFNFNTHDEVVHEMEELEQEQAFKNSALGRIRIHMETRQVTTNVGLLEQIANRRIPHHRPAIQARIGFLIRSLTGHWHTPNYTETLHTIEELQSYIAYLQGVHRFLVALADVGHFLPVKICSCQQLLQDPKQTHQLAIPTMETFLEQFEDHYFLFAENNWFPIHLELQRDRCNCTRNPNA</sequence>
<dbReference type="Proteomes" id="UP000008068">
    <property type="component" value="Unassembled WGS sequence"/>
</dbReference>
<proteinExistence type="predicted"/>
<dbReference type="InParanoid" id="G0P393"/>
<reference evidence="3" key="1">
    <citation type="submission" date="2011-07" db="EMBL/GenBank/DDBJ databases">
        <authorList>
            <consortium name="Caenorhabditis brenneri Sequencing and Analysis Consortium"/>
            <person name="Wilson R.K."/>
        </authorList>
    </citation>
    <scope>NUCLEOTIDE SEQUENCE [LARGE SCALE GENOMIC DNA]</scope>
    <source>
        <strain evidence="3">PB2801</strain>
    </source>
</reference>
<gene>
    <name evidence="2" type="ORF">CAEBREN_08988</name>
</gene>
<dbReference type="OMA" id="ASHNECK"/>